<evidence type="ECO:0000313" key="4">
    <source>
        <dbReference type="Proteomes" id="UP000190206"/>
    </source>
</evidence>
<dbReference type="Proteomes" id="UP000190256">
    <property type="component" value="Unassembled WGS sequence"/>
</dbReference>
<proteinExistence type="predicted"/>
<accession>A0A1S9I169</accession>
<keyword evidence="1" id="KW-0812">Transmembrane</keyword>
<reference evidence="3 5" key="1">
    <citation type="submission" date="2016-12" db="EMBL/GenBank/DDBJ databases">
        <title>Clostridium tepidum sp. nov., a close relative of Clostridium sporogenes and Clostridium botulinum Group I.</title>
        <authorList>
            <person name="Dobritsa A.P."/>
            <person name="Kutumbaka K.K."/>
            <person name="Werner K."/>
            <person name="Wiedmann M."/>
            <person name="Asmus A."/>
            <person name="Samadpour M."/>
        </authorList>
    </citation>
    <scope>NUCLEOTIDE SEQUENCE [LARGE SCALE GENOMIC DNA]</scope>
    <source>
        <strain evidence="3 5">IEH 97212</strain>
    </source>
</reference>
<dbReference type="EMBL" id="MRAD01000004">
    <property type="protein sequence ID" value="OOO62846.1"/>
    <property type="molecule type" value="Genomic_DNA"/>
</dbReference>
<gene>
    <name evidence="2" type="ORF">BS637_04775</name>
    <name evidence="3" type="ORF">BS638_12575</name>
</gene>
<keyword evidence="1" id="KW-0472">Membrane</keyword>
<evidence type="ECO:0000313" key="3">
    <source>
        <dbReference type="EMBL" id="OOO63975.1"/>
    </source>
</evidence>
<dbReference type="EMBL" id="MRAE01000046">
    <property type="protein sequence ID" value="OOO63975.1"/>
    <property type="molecule type" value="Genomic_DNA"/>
</dbReference>
<dbReference type="AlphaFoldDB" id="A0A1S9I169"/>
<dbReference type="Proteomes" id="UP000190206">
    <property type="component" value="Unassembled WGS sequence"/>
</dbReference>
<comment type="caution">
    <text evidence="3">The sequence shown here is derived from an EMBL/GenBank/DDBJ whole genome shotgun (WGS) entry which is preliminary data.</text>
</comment>
<sequence length="546" mass="65153">MYKKRVIYLMVCVFFIVNTNCKVKGIDNIPKEKVLIVHDNFNSFLYDNNIIYSVRELLGAFNAKVKIIDLDNYKEKEIYNYDYVFVIAVDEEVNKKCFFIEDLKKYNKKICWIGKGIDIFLQNNPKYKMKYIGTKRDITETYYSNKKSMNISNMEKFYLESNKYFTILNPYSTDTKIYAYLSNGQDYFPYIINEKNLWHISEIDNNSIIFYIFSDVLNDIFEVNKFEKEKVFIRIEDVNPLIDIDKLKSIADFLYSEDIPFIISLVPIVMDSKTGYTTGISDKKEFIETIKYMQKKGGSIILYGYINQNSKKEKIKESYKFKNQKVSNSLNFDMQKYVYDKVGKNLDECVKNHIYPLGFGATHYDMDIREYKELKKYFSTYVGQYQNNNKFIFNAYPYILKDTETFNIFIPENLGNIENNGSLWLREIQENFRRISIVRGYTAGVFFNPNMDINYLKNLVDYFKSQNVNFLDLKEEENWVKWNDIKVSSKDGIFNVKYKETEEFNKKNFKKKQLIDRVNFIIIIIVTVFVTIFFLSKKKDRNKFLK</sequence>
<evidence type="ECO:0000313" key="2">
    <source>
        <dbReference type="EMBL" id="OOO62846.1"/>
    </source>
</evidence>
<evidence type="ECO:0000313" key="5">
    <source>
        <dbReference type="Proteomes" id="UP000190256"/>
    </source>
</evidence>
<name>A0A1S9I169_9CLOT</name>
<feature type="transmembrane region" description="Helical" evidence="1">
    <location>
        <begin position="518"/>
        <end position="536"/>
    </location>
</feature>
<keyword evidence="4" id="KW-1185">Reference proteome</keyword>
<dbReference type="InterPro" id="IPR018763">
    <property type="entry name" value="DUF2334"/>
</dbReference>
<organism evidence="3 5">
    <name type="scientific">Clostridium tepidum</name>
    <dbReference type="NCBI Taxonomy" id="1962263"/>
    <lineage>
        <taxon>Bacteria</taxon>
        <taxon>Bacillati</taxon>
        <taxon>Bacillota</taxon>
        <taxon>Clostridia</taxon>
        <taxon>Eubacteriales</taxon>
        <taxon>Clostridiaceae</taxon>
        <taxon>Clostridium</taxon>
    </lineage>
</organism>
<keyword evidence="1" id="KW-1133">Transmembrane helix</keyword>
<dbReference type="OrthoDB" id="2339428at2"/>
<evidence type="ECO:0000256" key="1">
    <source>
        <dbReference type="SAM" id="Phobius"/>
    </source>
</evidence>
<dbReference type="STRING" id="1962263.BS637_04775"/>
<dbReference type="Pfam" id="PF10096">
    <property type="entry name" value="DUF2334"/>
    <property type="match status" value="1"/>
</dbReference>
<protein>
    <submittedName>
        <fullName evidence="3">Transcription factor</fullName>
    </submittedName>
</protein>
<reference evidence="2 4" key="2">
    <citation type="submission" date="2016-12" db="EMBL/GenBank/DDBJ databases">
        <title>Clostridium tepidum sp. nov., a close relative of Clostridium sporogenes and Clostridium botulinum Group I.</title>
        <authorList>
            <person name="Dobritsa A.P."/>
            <person name="Kutumbaka K."/>
            <person name="Werner K."/>
            <person name="Samadpour M."/>
        </authorList>
    </citation>
    <scope>NUCLEOTIDE SEQUENCE [LARGE SCALE GENOMIC DNA]</scope>
    <source>
        <strain evidence="2 4">PE</strain>
    </source>
</reference>